<evidence type="ECO:0000256" key="2">
    <source>
        <dbReference type="SAM" id="Phobius"/>
    </source>
</evidence>
<dbReference type="RefSeq" id="WP_110473981.1">
    <property type="nucleotide sequence ID" value="NZ_BMWQ01000001.1"/>
</dbReference>
<accession>A0A2V4Y2D0</accession>
<organism evidence="3 4">
    <name type="scientific">Winogradskyella epiphytica</name>
    <dbReference type="NCBI Taxonomy" id="262005"/>
    <lineage>
        <taxon>Bacteria</taxon>
        <taxon>Pseudomonadati</taxon>
        <taxon>Bacteroidota</taxon>
        <taxon>Flavobacteriia</taxon>
        <taxon>Flavobacteriales</taxon>
        <taxon>Flavobacteriaceae</taxon>
        <taxon>Winogradskyella</taxon>
    </lineage>
</organism>
<sequence length="294" mass="33164">MIVNPLLFNYRLIIGSLLVVLTVLGVYSYNNYQSVESYEQFLKQEKVLIETELSELLLGYEDLSQDYEFMALELKAAKLETQKTLDSLRILKSELSIVSKFKNQLLVLKSKSKLLLGTIDSLSLANEKLQNDKRYALKTIQDKTATINNLEEINASLNRTINNASLLNAVSINARPYKLKSGKKKFTDRARRANAIDVCVTLTENPLALNGRKDIYIQIVGPDGNVVADKGEVVFGNSSLIYSNKKTVDYNNESMEICAQVVTGDDDKPFEKGYYFVHVFHKERSLGSTNIELK</sequence>
<keyword evidence="2" id="KW-0472">Membrane</keyword>
<dbReference type="AlphaFoldDB" id="A0A2V4Y2D0"/>
<evidence type="ECO:0000313" key="3">
    <source>
        <dbReference type="EMBL" id="PYE83024.1"/>
    </source>
</evidence>
<protein>
    <submittedName>
        <fullName evidence="3">Uncharacterized protein</fullName>
    </submittedName>
</protein>
<keyword evidence="2" id="KW-1133">Transmembrane helix</keyword>
<gene>
    <name evidence="3" type="ORF">DFQ11_101455</name>
</gene>
<name>A0A2V4Y2D0_9FLAO</name>
<feature type="transmembrane region" description="Helical" evidence="2">
    <location>
        <begin position="12"/>
        <end position="29"/>
    </location>
</feature>
<dbReference type="Proteomes" id="UP000248054">
    <property type="component" value="Unassembled WGS sequence"/>
</dbReference>
<evidence type="ECO:0000313" key="4">
    <source>
        <dbReference type="Proteomes" id="UP000248054"/>
    </source>
</evidence>
<dbReference type="OrthoDB" id="1115172at2"/>
<keyword evidence="2" id="KW-0812">Transmembrane</keyword>
<keyword evidence="1" id="KW-0175">Coiled coil</keyword>
<evidence type="ECO:0000256" key="1">
    <source>
        <dbReference type="SAM" id="Coils"/>
    </source>
</evidence>
<keyword evidence="4" id="KW-1185">Reference proteome</keyword>
<comment type="caution">
    <text evidence="3">The sequence shown here is derived from an EMBL/GenBank/DDBJ whole genome shotgun (WGS) entry which is preliminary data.</text>
</comment>
<reference evidence="3 4" key="1">
    <citation type="submission" date="2018-06" db="EMBL/GenBank/DDBJ databases">
        <title>Genomic Encyclopedia of Type Strains, Phase III (KMG-III): the genomes of soil and plant-associated and newly described type strains.</title>
        <authorList>
            <person name="Whitman W."/>
        </authorList>
    </citation>
    <scope>NUCLEOTIDE SEQUENCE [LARGE SCALE GENOMIC DNA]</scope>
    <source>
        <strain evidence="3 4">CECT 7945</strain>
    </source>
</reference>
<proteinExistence type="predicted"/>
<dbReference type="EMBL" id="QJTD01000001">
    <property type="protein sequence ID" value="PYE83024.1"/>
    <property type="molecule type" value="Genomic_DNA"/>
</dbReference>
<feature type="coiled-coil region" evidence="1">
    <location>
        <begin position="140"/>
        <end position="167"/>
    </location>
</feature>